<dbReference type="AlphaFoldDB" id="A0A085M3I4"/>
<protein>
    <submittedName>
        <fullName evidence="1">Uncharacterized protein</fullName>
    </submittedName>
</protein>
<evidence type="ECO:0000313" key="1">
    <source>
        <dbReference type="EMBL" id="KFD51780.1"/>
    </source>
</evidence>
<accession>A0A085M3I4</accession>
<gene>
    <name evidence="1" type="ORF">M513_07307</name>
    <name evidence="2" type="ORF">M514_07307</name>
</gene>
<name>A0A085M3I4_9BILA</name>
<organism evidence="1 3">
    <name type="scientific">Trichuris suis</name>
    <name type="common">pig whipworm</name>
    <dbReference type="NCBI Taxonomy" id="68888"/>
    <lineage>
        <taxon>Eukaryota</taxon>
        <taxon>Metazoa</taxon>
        <taxon>Ecdysozoa</taxon>
        <taxon>Nematoda</taxon>
        <taxon>Enoplea</taxon>
        <taxon>Dorylaimia</taxon>
        <taxon>Trichinellida</taxon>
        <taxon>Trichuridae</taxon>
        <taxon>Trichuris</taxon>
    </lineage>
</organism>
<reference evidence="1 3" key="1">
    <citation type="journal article" date="2014" name="Nat. Genet.">
        <title>Genome and transcriptome of the porcine whipworm Trichuris suis.</title>
        <authorList>
            <person name="Jex A.R."/>
            <person name="Nejsum P."/>
            <person name="Schwarz E.M."/>
            <person name="Hu L."/>
            <person name="Young N.D."/>
            <person name="Hall R.S."/>
            <person name="Korhonen P.K."/>
            <person name="Liao S."/>
            <person name="Thamsborg S."/>
            <person name="Xia J."/>
            <person name="Xu P."/>
            <person name="Wang S."/>
            <person name="Scheerlinck J.P."/>
            <person name="Hofmann A."/>
            <person name="Sternberg P.W."/>
            <person name="Wang J."/>
            <person name="Gasser R.B."/>
        </authorList>
    </citation>
    <scope>NUCLEOTIDE SEQUENCE [LARGE SCALE GENOMIC DNA]</scope>
    <source>
        <strain evidence="2">DCEP-RM93F</strain>
        <strain evidence="1">DCEP-RM93M</strain>
    </source>
</reference>
<sequence>MECEHGLLSPTTCAREEMTGQSNGGQKKLNCAPVGLKGKKFFNPSIFKQHFQGKRTLFESASRNHVTRFDIDSLDVNDKFRCESCAALLGETLKRSDFAKRFSSTPTLAIIASAWRIVNQ</sequence>
<evidence type="ECO:0000313" key="3">
    <source>
        <dbReference type="Proteomes" id="UP000030764"/>
    </source>
</evidence>
<dbReference type="EMBL" id="KL363235">
    <property type="protein sequence ID" value="KFD51780.1"/>
    <property type="molecule type" value="Genomic_DNA"/>
</dbReference>
<dbReference type="Proteomes" id="UP000030758">
    <property type="component" value="Unassembled WGS sequence"/>
</dbReference>
<proteinExistence type="predicted"/>
<dbReference type="EMBL" id="KL367559">
    <property type="protein sequence ID" value="KFD64192.1"/>
    <property type="molecule type" value="Genomic_DNA"/>
</dbReference>
<evidence type="ECO:0000313" key="2">
    <source>
        <dbReference type="EMBL" id="KFD64192.1"/>
    </source>
</evidence>
<keyword evidence="3" id="KW-1185">Reference proteome</keyword>
<dbReference type="Proteomes" id="UP000030764">
    <property type="component" value="Unassembled WGS sequence"/>
</dbReference>